<dbReference type="AlphaFoldDB" id="S9W505"/>
<dbReference type="OrthoDB" id="242561at2759"/>
<protein>
    <recommendedName>
        <fullName evidence="1">Glycerol-3-phosphate dehydrogenase NAD-dependent N-terminal domain-containing protein</fullName>
    </recommendedName>
</protein>
<name>S9W505_9TRYP</name>
<dbReference type="Proteomes" id="UP000015354">
    <property type="component" value="Unassembled WGS sequence"/>
</dbReference>
<dbReference type="Pfam" id="PF01210">
    <property type="entry name" value="NAD_Gly3P_dh_N"/>
    <property type="match status" value="1"/>
</dbReference>
<dbReference type="InterPro" id="IPR011128">
    <property type="entry name" value="G3P_DH_NAD-dep_N"/>
</dbReference>
<dbReference type="GO" id="GO:0016616">
    <property type="term" value="F:oxidoreductase activity, acting on the CH-OH group of donors, NAD or NADP as acceptor"/>
    <property type="evidence" value="ECO:0007669"/>
    <property type="project" value="InterPro"/>
</dbReference>
<evidence type="ECO:0000313" key="2">
    <source>
        <dbReference type="EMBL" id="EPY30980.1"/>
    </source>
</evidence>
<proteinExistence type="predicted"/>
<dbReference type="Gene3D" id="3.40.50.720">
    <property type="entry name" value="NAD(P)-binding Rossmann-like Domain"/>
    <property type="match status" value="1"/>
</dbReference>
<dbReference type="EMBL" id="ATMH01003723">
    <property type="protein sequence ID" value="EPY30980.1"/>
    <property type="molecule type" value="Genomic_DNA"/>
</dbReference>
<accession>S9W505</accession>
<evidence type="ECO:0000313" key="3">
    <source>
        <dbReference type="Proteomes" id="UP000015354"/>
    </source>
</evidence>
<gene>
    <name evidence="2" type="ORF">STCU_03723</name>
</gene>
<evidence type="ECO:0000259" key="1">
    <source>
        <dbReference type="Pfam" id="PF01210"/>
    </source>
</evidence>
<dbReference type="GO" id="GO:0046168">
    <property type="term" value="P:glycerol-3-phosphate catabolic process"/>
    <property type="evidence" value="ECO:0007669"/>
    <property type="project" value="InterPro"/>
</dbReference>
<organism evidence="2 3">
    <name type="scientific">Strigomonas culicis</name>
    <dbReference type="NCBI Taxonomy" id="28005"/>
    <lineage>
        <taxon>Eukaryota</taxon>
        <taxon>Discoba</taxon>
        <taxon>Euglenozoa</taxon>
        <taxon>Kinetoplastea</taxon>
        <taxon>Metakinetoplastina</taxon>
        <taxon>Trypanosomatida</taxon>
        <taxon>Trypanosomatidae</taxon>
        <taxon>Strigomonadinae</taxon>
        <taxon>Strigomonas</taxon>
    </lineage>
</organism>
<dbReference type="InterPro" id="IPR036291">
    <property type="entry name" value="NAD(P)-bd_dom_sf"/>
</dbReference>
<keyword evidence="3" id="KW-1185">Reference proteome</keyword>
<sequence>MGIESGDFLPRHYSLLRFNRFVVVLIIAASCCRPAVCGKVERMKHCAVIGAGQLGTACALSLAANGSTDVRLLCRDREYIDEVQKNAEGRYFRLYRQAGAIPVPASIRVDRLTAESDAPTAEAVVFAVPCIALLPPDDLWAKGVLQGAHTRDVLSYTAAWGAKAAPAGASPSPLAVVLSRGLTADGEAPHRLLAAMLQERAPAGAREVPILCGTGPILPKEWAVHSTAALGEDGGPRFPHPHSATALTFAVANEALRTDAGLLRAARLQVGRLFARESVTLLEEPDGADVLALVNACLPLCSFGAGLVSNAYAGNSVGALAAYLQHACSATEALVNTLLGRPRGSPLPPAVWSSLSMACTTFASREFVLGRQLDYHFKKNDALRAVYSGMSHANLAATVDGIHTLLQRHQYSSPFYEVLMDAFNTHIRASVAGEGLVKEGYYGYRESPPSPLLREITKVDDALFSGDEERFEKARKNFEKVFSDSLKK</sequence>
<dbReference type="GO" id="GO:0051287">
    <property type="term" value="F:NAD binding"/>
    <property type="evidence" value="ECO:0007669"/>
    <property type="project" value="InterPro"/>
</dbReference>
<dbReference type="SUPFAM" id="SSF51735">
    <property type="entry name" value="NAD(P)-binding Rossmann-fold domains"/>
    <property type="match status" value="1"/>
</dbReference>
<feature type="domain" description="Glycerol-3-phosphate dehydrogenase NAD-dependent N-terminal" evidence="1">
    <location>
        <begin position="47"/>
        <end position="132"/>
    </location>
</feature>
<comment type="caution">
    <text evidence="2">The sequence shown here is derived from an EMBL/GenBank/DDBJ whole genome shotgun (WGS) entry which is preliminary data.</text>
</comment>
<reference evidence="2 3" key="1">
    <citation type="journal article" date="2013" name="PLoS ONE">
        <title>Predicting the Proteins of Angomonas deanei, Strigomonas culicis and Their Respective Endosymbionts Reveals New Aspects of the Trypanosomatidae Family.</title>
        <authorList>
            <person name="Motta M.C."/>
            <person name="Martins A.C."/>
            <person name="de Souza S.S."/>
            <person name="Catta-Preta C.M."/>
            <person name="Silva R."/>
            <person name="Klein C.C."/>
            <person name="de Almeida L.G."/>
            <person name="de Lima Cunha O."/>
            <person name="Ciapina L.P."/>
            <person name="Brocchi M."/>
            <person name="Colabardini A.C."/>
            <person name="de Araujo Lima B."/>
            <person name="Machado C.R."/>
            <person name="de Almeida Soares C.M."/>
            <person name="Probst C.M."/>
            <person name="de Menezes C.B."/>
            <person name="Thompson C.E."/>
            <person name="Bartholomeu D.C."/>
            <person name="Gradia D.F."/>
            <person name="Pavoni D.P."/>
            <person name="Grisard E.C."/>
            <person name="Fantinatti-Garboggini F."/>
            <person name="Marchini F.K."/>
            <person name="Rodrigues-Luiz G.F."/>
            <person name="Wagner G."/>
            <person name="Goldman G.H."/>
            <person name="Fietto J.L."/>
            <person name="Elias M.C."/>
            <person name="Goldman M.H."/>
            <person name="Sagot M.F."/>
            <person name="Pereira M."/>
            <person name="Stoco P.H."/>
            <person name="de Mendonca-Neto R.P."/>
            <person name="Teixeira S.M."/>
            <person name="Maciel T.E."/>
            <person name="de Oliveira Mendes T.A."/>
            <person name="Urmenyi T.P."/>
            <person name="de Souza W."/>
            <person name="Schenkman S."/>
            <person name="de Vasconcelos A.T."/>
        </authorList>
    </citation>
    <scope>NUCLEOTIDE SEQUENCE [LARGE SCALE GENOMIC DNA]</scope>
</reference>